<comment type="catalytic activity">
    <reaction evidence="3">
        <text>a D-aminoacyl-tRNA + H2O = a tRNA + a D-alpha-amino acid + H(+)</text>
        <dbReference type="Rhea" id="RHEA:13953"/>
        <dbReference type="Rhea" id="RHEA-COMP:10123"/>
        <dbReference type="Rhea" id="RHEA-COMP:10124"/>
        <dbReference type="ChEBI" id="CHEBI:15377"/>
        <dbReference type="ChEBI" id="CHEBI:15378"/>
        <dbReference type="ChEBI" id="CHEBI:59871"/>
        <dbReference type="ChEBI" id="CHEBI:78442"/>
        <dbReference type="ChEBI" id="CHEBI:79333"/>
        <dbReference type="EC" id="3.1.1.96"/>
    </reaction>
</comment>
<dbReference type="GO" id="GO:0043908">
    <property type="term" value="F:Ser(Gly)-tRNA(Ala) hydrolase activity"/>
    <property type="evidence" value="ECO:0007669"/>
    <property type="project" value="UniProtKB-UniRule"/>
</dbReference>
<keyword evidence="2 3" id="KW-0378">Hydrolase</keyword>
<keyword evidence="3" id="KW-0820">tRNA-binding</keyword>
<evidence type="ECO:0000256" key="3">
    <source>
        <dbReference type="HAMAP-Rule" id="MF_00518"/>
    </source>
</evidence>
<keyword evidence="5" id="KW-1185">Reference proteome</keyword>
<comment type="subcellular location">
    <subcellularLocation>
        <location evidence="3">Cytoplasm</location>
    </subcellularLocation>
</comment>
<dbReference type="EMBL" id="NRHC01000049">
    <property type="protein sequence ID" value="RIY32607.1"/>
    <property type="molecule type" value="Genomic_DNA"/>
</dbReference>
<dbReference type="Gene3D" id="3.50.80.10">
    <property type="entry name" value="D-tyrosyl-tRNA(Tyr) deacylase"/>
    <property type="match status" value="1"/>
</dbReference>
<dbReference type="FunFam" id="3.50.80.10:FF:000001">
    <property type="entry name" value="D-aminoacyl-tRNA deacylase"/>
    <property type="match status" value="1"/>
</dbReference>
<name>A0A3A1Y916_9GAMM</name>
<evidence type="ECO:0000256" key="1">
    <source>
        <dbReference type="ARBA" id="ARBA00009673"/>
    </source>
</evidence>
<dbReference type="PANTHER" id="PTHR10472:SF5">
    <property type="entry name" value="D-AMINOACYL-TRNA DEACYLASE 1"/>
    <property type="match status" value="1"/>
</dbReference>
<keyword evidence="3" id="KW-0694">RNA-binding</keyword>
<keyword evidence="3" id="KW-0963">Cytoplasm</keyword>
<dbReference type="AlphaFoldDB" id="A0A3A1Y916"/>
<protein>
    <recommendedName>
        <fullName evidence="3">D-aminoacyl-tRNA deacylase</fullName>
        <shortName evidence="3">DTD</shortName>
        <ecNumber evidence="3">3.1.1.96</ecNumber>
    </recommendedName>
    <alternativeName>
        <fullName evidence="3">Gly-tRNA(Ala) deacylase</fullName>
        <ecNumber evidence="3">3.1.1.-</ecNumber>
    </alternativeName>
</protein>
<comment type="domain">
    <text evidence="3">A Gly-cisPro motif from one monomer fits into the active site of the other monomer to allow specific chiral rejection of L-amino acids.</text>
</comment>
<dbReference type="InterPro" id="IPR003732">
    <property type="entry name" value="Daa-tRNA_deacyls_DTD"/>
</dbReference>
<dbReference type="Pfam" id="PF02580">
    <property type="entry name" value="Tyr_Deacylase"/>
    <property type="match status" value="1"/>
</dbReference>
<dbReference type="PANTHER" id="PTHR10472">
    <property type="entry name" value="D-TYROSYL-TRNA TYR DEACYLASE"/>
    <property type="match status" value="1"/>
</dbReference>
<feature type="short sequence motif" description="Gly-cisPro motif, important for rejection of L-amino acids" evidence="3">
    <location>
        <begin position="135"/>
        <end position="136"/>
    </location>
</feature>
<dbReference type="RefSeq" id="WP_119525178.1">
    <property type="nucleotide sequence ID" value="NZ_NRHC01000049.1"/>
</dbReference>
<evidence type="ECO:0000313" key="5">
    <source>
        <dbReference type="Proteomes" id="UP000265691"/>
    </source>
</evidence>
<comment type="function">
    <text evidence="3">An aminoacyl-tRNA editing enzyme that deacylates mischarged D-aminoacyl-tRNAs. Also deacylates mischarged glycyl-tRNA(Ala), protecting cells against glycine mischarging by AlaRS. Acts via tRNA-based rather than protein-based catalysis; rejects L-amino acids rather than detecting D-amino acids in the active site. By recycling D-aminoacyl-tRNA to D-amino acids and free tRNA molecules, this enzyme counteracts the toxicity associated with the formation of D-aminoacyl-tRNA entities in vivo and helps enforce protein L-homochirality.</text>
</comment>
<dbReference type="EC" id="3.1.1.96" evidence="3"/>
<comment type="caution">
    <text evidence="4">The sequence shown here is derived from an EMBL/GenBank/DDBJ whole genome shotgun (WGS) entry which is preliminary data.</text>
</comment>
<reference evidence="4 5" key="1">
    <citation type="submission" date="2017-08" db="EMBL/GenBank/DDBJ databases">
        <title>Reclassification of Bisgaard taxon 37 and 44.</title>
        <authorList>
            <person name="Christensen H."/>
        </authorList>
    </citation>
    <scope>NUCLEOTIDE SEQUENCE [LARGE SCALE GENOMIC DNA]</scope>
    <source>
        <strain evidence="4 5">B96_3</strain>
    </source>
</reference>
<dbReference type="GO" id="GO:0106026">
    <property type="term" value="F:Gly-tRNA(Ala) deacylase activity"/>
    <property type="evidence" value="ECO:0007669"/>
    <property type="project" value="UniProtKB-UniRule"/>
</dbReference>
<dbReference type="GO" id="GO:0051500">
    <property type="term" value="F:D-tyrosyl-tRNA(Tyr) deacylase activity"/>
    <property type="evidence" value="ECO:0007669"/>
    <property type="project" value="TreeGrafter"/>
</dbReference>
<dbReference type="HAMAP" id="MF_00518">
    <property type="entry name" value="Deacylase_Dtd"/>
    <property type="match status" value="1"/>
</dbReference>
<comment type="similarity">
    <text evidence="1 3">Belongs to the DTD family.</text>
</comment>
<evidence type="ECO:0000256" key="2">
    <source>
        <dbReference type="ARBA" id="ARBA00022801"/>
    </source>
</evidence>
<dbReference type="EC" id="3.1.1.-" evidence="3"/>
<gene>
    <name evidence="3" type="primary">dtd</name>
    <name evidence="4" type="ORF">CKF54_04480</name>
</gene>
<sequence>MKAVIQRVKQARVEVDNKIVGQIDKGYLVLLGVEKEDSKENADKLLAKLLKLRINEDENGKMNLNILDAQGALLVVSQFTLCADTSRGNRPSFNGASPDLANELYQYFSQQASQHLKVENGIFAADMQVFLQNDGPVTFTLEA</sequence>
<dbReference type="GO" id="GO:0000049">
    <property type="term" value="F:tRNA binding"/>
    <property type="evidence" value="ECO:0007669"/>
    <property type="project" value="UniProtKB-UniRule"/>
</dbReference>
<dbReference type="OrthoDB" id="9801395at2"/>
<dbReference type="GO" id="GO:0005737">
    <property type="term" value="C:cytoplasm"/>
    <property type="evidence" value="ECO:0007669"/>
    <property type="project" value="UniProtKB-SubCell"/>
</dbReference>
<organism evidence="4 5">
    <name type="scientific">Psittacicella hinzii</name>
    <dbReference type="NCBI Taxonomy" id="2028575"/>
    <lineage>
        <taxon>Bacteria</taxon>
        <taxon>Pseudomonadati</taxon>
        <taxon>Pseudomonadota</taxon>
        <taxon>Gammaproteobacteria</taxon>
        <taxon>Pasteurellales</taxon>
        <taxon>Psittacicellaceae</taxon>
        <taxon>Psittacicella</taxon>
    </lineage>
</organism>
<dbReference type="InterPro" id="IPR023509">
    <property type="entry name" value="DTD-like_sf"/>
</dbReference>
<proteinExistence type="inferred from homology"/>
<comment type="subunit">
    <text evidence="3">Homodimer.</text>
</comment>
<dbReference type="SUPFAM" id="SSF69500">
    <property type="entry name" value="DTD-like"/>
    <property type="match status" value="1"/>
</dbReference>
<accession>A0A3A1Y916</accession>
<dbReference type="NCBIfam" id="TIGR00256">
    <property type="entry name" value="D-aminoacyl-tRNA deacylase"/>
    <property type="match status" value="1"/>
</dbReference>
<dbReference type="GO" id="GO:0019478">
    <property type="term" value="P:D-amino acid catabolic process"/>
    <property type="evidence" value="ECO:0007669"/>
    <property type="project" value="UniProtKB-UniRule"/>
</dbReference>
<dbReference type="Proteomes" id="UP000265691">
    <property type="component" value="Unassembled WGS sequence"/>
</dbReference>
<evidence type="ECO:0000313" key="4">
    <source>
        <dbReference type="EMBL" id="RIY32607.1"/>
    </source>
</evidence>
<comment type="catalytic activity">
    <reaction evidence="3">
        <text>glycyl-tRNA(Ala) + H2O = tRNA(Ala) + glycine + H(+)</text>
        <dbReference type="Rhea" id="RHEA:53744"/>
        <dbReference type="Rhea" id="RHEA-COMP:9657"/>
        <dbReference type="Rhea" id="RHEA-COMP:13640"/>
        <dbReference type="ChEBI" id="CHEBI:15377"/>
        <dbReference type="ChEBI" id="CHEBI:15378"/>
        <dbReference type="ChEBI" id="CHEBI:57305"/>
        <dbReference type="ChEBI" id="CHEBI:78442"/>
        <dbReference type="ChEBI" id="CHEBI:78522"/>
    </reaction>
</comment>